<evidence type="ECO:0000256" key="1">
    <source>
        <dbReference type="SAM" id="Coils"/>
    </source>
</evidence>
<feature type="coiled-coil region" evidence="1">
    <location>
        <begin position="784"/>
        <end position="811"/>
    </location>
</feature>
<gene>
    <name evidence="3" type="ORF">O3P69_008999</name>
</gene>
<feature type="region of interest" description="Disordered" evidence="2">
    <location>
        <begin position="257"/>
        <end position="557"/>
    </location>
</feature>
<dbReference type="EMBL" id="JARAKH010000027">
    <property type="protein sequence ID" value="KAK8389702.1"/>
    <property type="molecule type" value="Genomic_DNA"/>
</dbReference>
<feature type="compositionally biased region" description="Low complexity" evidence="2">
    <location>
        <begin position="400"/>
        <end position="424"/>
    </location>
</feature>
<protein>
    <recommendedName>
        <fullName evidence="5">Coiled-coil domain-containing protein 177</fullName>
    </recommendedName>
</protein>
<comment type="caution">
    <text evidence="3">The sequence shown here is derived from an EMBL/GenBank/DDBJ whole genome shotgun (WGS) entry which is preliminary data.</text>
</comment>
<dbReference type="Pfam" id="PF15558">
    <property type="entry name" value="DUF4659"/>
    <property type="match status" value="1"/>
</dbReference>
<dbReference type="Proteomes" id="UP001487740">
    <property type="component" value="Unassembled WGS sequence"/>
</dbReference>
<feature type="region of interest" description="Disordered" evidence="2">
    <location>
        <begin position="157"/>
        <end position="218"/>
    </location>
</feature>
<feature type="compositionally biased region" description="Pro residues" evidence="2">
    <location>
        <begin position="318"/>
        <end position="336"/>
    </location>
</feature>
<proteinExistence type="predicted"/>
<dbReference type="AlphaFoldDB" id="A0AAW0TTR8"/>
<dbReference type="InterPro" id="IPR029090">
    <property type="entry name" value="DUF4659"/>
</dbReference>
<evidence type="ECO:0008006" key="5">
    <source>
        <dbReference type="Google" id="ProtNLM"/>
    </source>
</evidence>
<accession>A0AAW0TTR8</accession>
<name>A0AAW0TTR8_SCYPA</name>
<keyword evidence="1" id="KW-0175">Coiled coil</keyword>
<feature type="compositionally biased region" description="Basic residues" evidence="2">
    <location>
        <begin position="470"/>
        <end position="479"/>
    </location>
</feature>
<feature type="region of interest" description="Disordered" evidence="2">
    <location>
        <begin position="696"/>
        <end position="718"/>
    </location>
</feature>
<dbReference type="PANTHER" id="PTHR33663:SF2">
    <property type="entry name" value="COILED-COIL DOMAIN-CONTAINING PROTEIN 177"/>
    <property type="match status" value="1"/>
</dbReference>
<evidence type="ECO:0000256" key="2">
    <source>
        <dbReference type="SAM" id="MobiDB-lite"/>
    </source>
</evidence>
<dbReference type="PANTHER" id="PTHR33663">
    <property type="entry name" value="COILED-COIL DOMAIN-CONTAINING PROTEIN 177"/>
    <property type="match status" value="1"/>
</dbReference>
<organism evidence="3 4">
    <name type="scientific">Scylla paramamosain</name>
    <name type="common">Mud crab</name>
    <dbReference type="NCBI Taxonomy" id="85552"/>
    <lineage>
        <taxon>Eukaryota</taxon>
        <taxon>Metazoa</taxon>
        <taxon>Ecdysozoa</taxon>
        <taxon>Arthropoda</taxon>
        <taxon>Crustacea</taxon>
        <taxon>Multicrustacea</taxon>
        <taxon>Malacostraca</taxon>
        <taxon>Eumalacostraca</taxon>
        <taxon>Eucarida</taxon>
        <taxon>Decapoda</taxon>
        <taxon>Pleocyemata</taxon>
        <taxon>Brachyura</taxon>
        <taxon>Eubrachyura</taxon>
        <taxon>Portunoidea</taxon>
        <taxon>Portunidae</taxon>
        <taxon>Portuninae</taxon>
        <taxon>Scylla</taxon>
    </lineage>
</organism>
<feature type="compositionally biased region" description="Basic and acidic residues" evidence="2">
    <location>
        <begin position="372"/>
        <end position="386"/>
    </location>
</feature>
<reference evidence="3 4" key="1">
    <citation type="submission" date="2023-03" db="EMBL/GenBank/DDBJ databases">
        <title>High-quality genome of Scylla paramamosain provides insights in environmental adaptation.</title>
        <authorList>
            <person name="Zhang L."/>
        </authorList>
    </citation>
    <scope>NUCLEOTIDE SEQUENCE [LARGE SCALE GENOMIC DNA]</scope>
    <source>
        <strain evidence="3">LZ_2023a</strain>
        <tissue evidence="3">Muscle</tissue>
    </source>
</reference>
<feature type="compositionally biased region" description="Low complexity" evidence="2">
    <location>
        <begin position="525"/>
        <end position="537"/>
    </location>
</feature>
<feature type="region of interest" description="Disordered" evidence="2">
    <location>
        <begin position="27"/>
        <end position="53"/>
    </location>
</feature>
<feature type="compositionally biased region" description="Gly residues" evidence="2">
    <location>
        <begin position="262"/>
        <end position="276"/>
    </location>
</feature>
<keyword evidence="4" id="KW-1185">Reference proteome</keyword>
<feature type="compositionally biased region" description="Pro residues" evidence="2">
    <location>
        <begin position="387"/>
        <end position="399"/>
    </location>
</feature>
<evidence type="ECO:0000313" key="3">
    <source>
        <dbReference type="EMBL" id="KAK8389702.1"/>
    </source>
</evidence>
<evidence type="ECO:0000313" key="4">
    <source>
        <dbReference type="Proteomes" id="UP001487740"/>
    </source>
</evidence>
<feature type="compositionally biased region" description="Gly residues" evidence="2">
    <location>
        <begin position="436"/>
        <end position="453"/>
    </location>
</feature>
<feature type="compositionally biased region" description="Basic residues" evidence="2">
    <location>
        <begin position="200"/>
        <end position="210"/>
    </location>
</feature>
<sequence length="976" mass="110294">MNYRRPLGADIDPARVSQVVVKELLRTPPRQSRPPPSRLLFLQDATPPPSAEHQRCGLRRRRRWWWLRRRERRRWRGEAKRGQEKVKKVAMREEEGVRLDLYNYDLPQNASRPHILTSPRSLQACRRLGIRQPREEFEATHPSLPLAQRLVAYQAQERRRLSTHSSTQHPQPSQPAPATLPFYRLPGEPYRASVEARSPSKTRKLKKSPRKGYPAGGLASAASHVVGASGVVSRPQIISKGFQQGFQAPRSVFHLPVSDQRGVGGEGRALGSGTWPGGRRRGASSIVSAAEASQHRPRITWASAPPRYHGTSSQDQPGAPPKQPLPRPPPAAPPSLTPLTLHRRPSDSSPSPASSHSDDSDDGSRSANSTAECDRQDHADPHDLPRPRSPSPGRLPPRLPVVRVVPCWSPSSDTTSLTPSSTPRLTRRQMTPIPPGGGAKKSAGGGGGGGGGRHTLSKRRVHSARPASATHHHHPHHRLPPTLAAARSLDHLTGPGSETQDSGPAPTTPRRAMSATSCRSHRSPRPSSALSARSPGQRRGEGGDPGGGEGPCWSPRLLPHHRSVSTVSLADSAILAKFMDGLDNMQLPARDVRLLELLVKKHERLYEEHNRSQQAHRAWLLQKERDTKAAASEWAAWRSQVNEKRRRENEENLRRWRRLEEVFRQSQENLASLINGKERRARELLTLQRQARARRVEERRSAESARKEAQEAALRAREEAEERKRQHLIQMWEQQQRLVEQRRREREEFFRRRVAEGNLAETEQQEARRQQVEARGEALLAAMRSNMEERLARAEANLRLLNEAREDTLCRQRDERERRAAAVRALHNQLEASMMQWRQHILTRQLEAMAAAEARQEQYLRSRANRIYAERNSRHIHHHHLLQQVLAREEAELAMVRRCLDAKDTRSQELARERERQVARARSTAHTTAALRDNLKKKLAPETFDKVVARANLELRIENRPPATSSMGTRSHIFLG</sequence>